<keyword evidence="2 7" id="KW-0813">Transport</keyword>
<dbReference type="EMBL" id="JAPKNK010000013">
    <property type="protein sequence ID" value="MCX5571894.1"/>
    <property type="molecule type" value="Genomic_DNA"/>
</dbReference>
<evidence type="ECO:0000256" key="6">
    <source>
        <dbReference type="ARBA" id="ARBA00023136"/>
    </source>
</evidence>
<dbReference type="PROSITE" id="PS50928">
    <property type="entry name" value="ABC_TM1"/>
    <property type="match status" value="1"/>
</dbReference>
<feature type="transmembrane region" description="Helical" evidence="7">
    <location>
        <begin position="199"/>
        <end position="220"/>
    </location>
</feature>
<comment type="subcellular location">
    <subcellularLocation>
        <location evidence="1 7">Cell membrane</location>
        <topology evidence="1 7">Multi-pass membrane protein</topology>
    </subcellularLocation>
</comment>
<organism evidence="9 10">
    <name type="scientific">Kaistia nematophila</name>
    <dbReference type="NCBI Taxonomy" id="2994654"/>
    <lineage>
        <taxon>Bacteria</taxon>
        <taxon>Pseudomonadati</taxon>
        <taxon>Pseudomonadota</taxon>
        <taxon>Alphaproteobacteria</taxon>
        <taxon>Hyphomicrobiales</taxon>
        <taxon>Kaistiaceae</taxon>
        <taxon>Kaistia</taxon>
    </lineage>
</organism>
<dbReference type="CDD" id="cd06261">
    <property type="entry name" value="TM_PBP2"/>
    <property type="match status" value="1"/>
</dbReference>
<dbReference type="SUPFAM" id="SSF161098">
    <property type="entry name" value="MetI-like"/>
    <property type="match status" value="1"/>
</dbReference>
<feature type="transmembrane region" description="Helical" evidence="7">
    <location>
        <begin position="135"/>
        <end position="152"/>
    </location>
</feature>
<proteinExistence type="inferred from homology"/>
<keyword evidence="4 7" id="KW-0812">Transmembrane</keyword>
<dbReference type="RefSeq" id="WP_266340856.1">
    <property type="nucleotide sequence ID" value="NZ_JAPKNK010000013.1"/>
</dbReference>
<evidence type="ECO:0000256" key="2">
    <source>
        <dbReference type="ARBA" id="ARBA00022448"/>
    </source>
</evidence>
<keyword evidence="6 7" id="KW-0472">Membrane</keyword>
<dbReference type="Proteomes" id="UP001144805">
    <property type="component" value="Unassembled WGS sequence"/>
</dbReference>
<sequence length="290" mass="32281">MSYASFETKEQASARALLVPLCLFLGALLGFPTLINLWYSFSDVSFQNMLGSFVGVENYVSAVTNPKMWQALRFSLQFAVICTALEVAAALILVFILHPLLVKRPWMTAILMLPMMVSPALMGVMYRLILNEFTGAVPVYLEMMGYAVNFLGRGNIYKTVIAIEVLQWTPFAFLILLTARQTVSYELEEAAAVDGATGFRSTFHILLPMMKPALVIVLFVRFIDSFRVFDHIYVLTGGGPGNLTTSISIYIYKLFFVQNTLGEAVAVSILLLLMSLTLIVVAMRLVVRRS</sequence>
<evidence type="ECO:0000313" key="9">
    <source>
        <dbReference type="EMBL" id="MCX5571894.1"/>
    </source>
</evidence>
<keyword evidence="5 7" id="KW-1133">Transmembrane helix</keyword>
<dbReference type="PANTHER" id="PTHR43005:SF1">
    <property type="entry name" value="SPERMIDINE_PUTRESCINE TRANSPORT SYSTEM PERMEASE PROTEIN"/>
    <property type="match status" value="1"/>
</dbReference>
<comment type="similarity">
    <text evidence="7">Belongs to the binding-protein-dependent transport system permease family.</text>
</comment>
<dbReference type="GO" id="GO:0005886">
    <property type="term" value="C:plasma membrane"/>
    <property type="evidence" value="ECO:0007669"/>
    <property type="project" value="UniProtKB-SubCell"/>
</dbReference>
<evidence type="ECO:0000256" key="5">
    <source>
        <dbReference type="ARBA" id="ARBA00022989"/>
    </source>
</evidence>
<evidence type="ECO:0000256" key="7">
    <source>
        <dbReference type="RuleBase" id="RU363032"/>
    </source>
</evidence>
<accession>A0A9X3IMK5</accession>
<evidence type="ECO:0000313" key="10">
    <source>
        <dbReference type="Proteomes" id="UP001144805"/>
    </source>
</evidence>
<keyword evidence="10" id="KW-1185">Reference proteome</keyword>
<evidence type="ECO:0000259" key="8">
    <source>
        <dbReference type="PROSITE" id="PS50928"/>
    </source>
</evidence>
<evidence type="ECO:0000256" key="3">
    <source>
        <dbReference type="ARBA" id="ARBA00022475"/>
    </source>
</evidence>
<feature type="transmembrane region" description="Helical" evidence="7">
    <location>
        <begin position="74"/>
        <end position="97"/>
    </location>
</feature>
<dbReference type="AlphaFoldDB" id="A0A9X3IMK5"/>
<protein>
    <submittedName>
        <fullName evidence="9">Sugar ABC transporter permease</fullName>
    </submittedName>
</protein>
<comment type="caution">
    <text evidence="9">The sequence shown here is derived from an EMBL/GenBank/DDBJ whole genome shotgun (WGS) entry which is preliminary data.</text>
</comment>
<keyword evidence="3" id="KW-1003">Cell membrane</keyword>
<dbReference type="PANTHER" id="PTHR43005">
    <property type="entry name" value="BLR7065 PROTEIN"/>
    <property type="match status" value="1"/>
</dbReference>
<feature type="transmembrane region" description="Helical" evidence="7">
    <location>
        <begin position="232"/>
        <end position="252"/>
    </location>
</feature>
<dbReference type="InterPro" id="IPR000515">
    <property type="entry name" value="MetI-like"/>
</dbReference>
<name>A0A9X3IMK5_9HYPH</name>
<feature type="transmembrane region" description="Helical" evidence="7">
    <location>
        <begin position="159"/>
        <end position="179"/>
    </location>
</feature>
<evidence type="ECO:0000256" key="4">
    <source>
        <dbReference type="ARBA" id="ARBA00022692"/>
    </source>
</evidence>
<dbReference type="Pfam" id="PF00528">
    <property type="entry name" value="BPD_transp_1"/>
    <property type="match status" value="1"/>
</dbReference>
<reference evidence="9" key="1">
    <citation type="submission" date="2022-11" db="EMBL/GenBank/DDBJ databases">
        <title>Biodiversity and phylogenetic relationships of bacteria.</title>
        <authorList>
            <person name="Machado R.A.R."/>
            <person name="Bhat A."/>
            <person name="Loulou A."/>
            <person name="Kallel S."/>
        </authorList>
    </citation>
    <scope>NUCLEOTIDE SEQUENCE</scope>
    <source>
        <strain evidence="9">K-TC2</strain>
    </source>
</reference>
<dbReference type="Gene3D" id="1.10.3720.10">
    <property type="entry name" value="MetI-like"/>
    <property type="match status" value="1"/>
</dbReference>
<feature type="transmembrane region" description="Helical" evidence="7">
    <location>
        <begin position="109"/>
        <end position="129"/>
    </location>
</feature>
<dbReference type="GO" id="GO:0055085">
    <property type="term" value="P:transmembrane transport"/>
    <property type="evidence" value="ECO:0007669"/>
    <property type="project" value="InterPro"/>
</dbReference>
<feature type="domain" description="ABC transmembrane type-1" evidence="8">
    <location>
        <begin position="72"/>
        <end position="282"/>
    </location>
</feature>
<gene>
    <name evidence="9" type="ORF">OSH07_22025</name>
</gene>
<feature type="transmembrane region" description="Helical" evidence="7">
    <location>
        <begin position="264"/>
        <end position="287"/>
    </location>
</feature>
<feature type="transmembrane region" description="Helical" evidence="7">
    <location>
        <begin position="12"/>
        <end position="39"/>
    </location>
</feature>
<dbReference type="InterPro" id="IPR035906">
    <property type="entry name" value="MetI-like_sf"/>
</dbReference>
<evidence type="ECO:0000256" key="1">
    <source>
        <dbReference type="ARBA" id="ARBA00004651"/>
    </source>
</evidence>